<evidence type="ECO:0000313" key="1">
    <source>
        <dbReference type="EMBL" id="VEL34371.1"/>
    </source>
</evidence>
<proteinExistence type="predicted"/>
<evidence type="ECO:0000313" key="2">
    <source>
        <dbReference type="Proteomes" id="UP000784294"/>
    </source>
</evidence>
<sequence length="99" mass="10949">MLPRLPCSLSACIVAIQKRCTSRRLANGSNSRHGTRVNASVLPCVGILDDQTRVVSCNHHDRREESRAEERSLEVSFHRQGDKVPKCMRAGAADHRSGV</sequence>
<name>A0A3S5CT21_9PLAT</name>
<reference evidence="1" key="1">
    <citation type="submission" date="2018-11" db="EMBL/GenBank/DDBJ databases">
        <authorList>
            <consortium name="Pathogen Informatics"/>
        </authorList>
    </citation>
    <scope>NUCLEOTIDE SEQUENCE</scope>
</reference>
<dbReference type="EMBL" id="CAAALY010247526">
    <property type="protein sequence ID" value="VEL34371.1"/>
    <property type="molecule type" value="Genomic_DNA"/>
</dbReference>
<protein>
    <submittedName>
        <fullName evidence="1">Uncharacterized protein</fullName>
    </submittedName>
</protein>
<dbReference type="Proteomes" id="UP000784294">
    <property type="component" value="Unassembled WGS sequence"/>
</dbReference>
<accession>A0A3S5CT21</accession>
<organism evidence="1 2">
    <name type="scientific">Protopolystoma xenopodis</name>
    <dbReference type="NCBI Taxonomy" id="117903"/>
    <lineage>
        <taxon>Eukaryota</taxon>
        <taxon>Metazoa</taxon>
        <taxon>Spiralia</taxon>
        <taxon>Lophotrochozoa</taxon>
        <taxon>Platyhelminthes</taxon>
        <taxon>Monogenea</taxon>
        <taxon>Polyopisthocotylea</taxon>
        <taxon>Polystomatidea</taxon>
        <taxon>Polystomatidae</taxon>
        <taxon>Protopolystoma</taxon>
    </lineage>
</organism>
<keyword evidence="2" id="KW-1185">Reference proteome</keyword>
<comment type="caution">
    <text evidence="1">The sequence shown here is derived from an EMBL/GenBank/DDBJ whole genome shotgun (WGS) entry which is preliminary data.</text>
</comment>
<gene>
    <name evidence="1" type="ORF">PXEA_LOCUS27811</name>
</gene>
<dbReference type="AlphaFoldDB" id="A0A3S5CT21"/>